<dbReference type="InterPro" id="IPR036770">
    <property type="entry name" value="Ankyrin_rpt-contain_sf"/>
</dbReference>
<dbReference type="PROSITE" id="PS50012">
    <property type="entry name" value="RCC1_3"/>
    <property type="match status" value="3"/>
</dbReference>
<evidence type="ECO:0000256" key="3">
    <source>
        <dbReference type="PROSITE-ProRule" id="PRU00235"/>
    </source>
</evidence>
<dbReference type="OrthoDB" id="1893551at2759"/>
<dbReference type="Gene3D" id="2.130.10.30">
    <property type="entry name" value="Regulator of chromosome condensation 1/beta-lactamase-inhibitor protein II"/>
    <property type="match status" value="1"/>
</dbReference>
<evidence type="ECO:0000256" key="1">
    <source>
        <dbReference type="ARBA" id="ARBA00022737"/>
    </source>
</evidence>
<evidence type="ECO:0000313" key="5">
    <source>
        <dbReference type="Proteomes" id="UP000027195"/>
    </source>
</evidence>
<dbReference type="SUPFAM" id="SSF54695">
    <property type="entry name" value="POZ domain"/>
    <property type="match status" value="1"/>
</dbReference>
<dbReference type="Pfam" id="PF13540">
    <property type="entry name" value="RCC1_2"/>
    <property type="match status" value="1"/>
</dbReference>
<organism evidence="4 5">
    <name type="scientific">Botryobasidium botryosum (strain FD-172 SS1)</name>
    <dbReference type="NCBI Taxonomy" id="930990"/>
    <lineage>
        <taxon>Eukaryota</taxon>
        <taxon>Fungi</taxon>
        <taxon>Dikarya</taxon>
        <taxon>Basidiomycota</taxon>
        <taxon>Agaricomycotina</taxon>
        <taxon>Agaricomycetes</taxon>
        <taxon>Cantharellales</taxon>
        <taxon>Botryobasidiaceae</taxon>
        <taxon>Botryobasidium</taxon>
    </lineage>
</organism>
<gene>
    <name evidence="4" type="ORF">BOTBODRAFT_245013</name>
</gene>
<dbReference type="Gene3D" id="1.25.40.20">
    <property type="entry name" value="Ankyrin repeat-containing domain"/>
    <property type="match status" value="1"/>
</dbReference>
<dbReference type="PANTHER" id="PTHR22872">
    <property type="entry name" value="BTK-BINDING PROTEIN-RELATED"/>
    <property type="match status" value="1"/>
</dbReference>
<name>A0A067LWF3_BOTB1</name>
<dbReference type="PROSITE" id="PS50088">
    <property type="entry name" value="ANK_REPEAT"/>
    <property type="match status" value="2"/>
</dbReference>
<reference evidence="5" key="1">
    <citation type="journal article" date="2014" name="Proc. Natl. Acad. Sci. U.S.A.">
        <title>Extensive sampling of basidiomycete genomes demonstrates inadequacy of the white-rot/brown-rot paradigm for wood decay fungi.</title>
        <authorList>
            <person name="Riley R."/>
            <person name="Salamov A.A."/>
            <person name="Brown D.W."/>
            <person name="Nagy L.G."/>
            <person name="Floudas D."/>
            <person name="Held B.W."/>
            <person name="Levasseur A."/>
            <person name="Lombard V."/>
            <person name="Morin E."/>
            <person name="Otillar R."/>
            <person name="Lindquist E.A."/>
            <person name="Sun H."/>
            <person name="LaButti K.M."/>
            <person name="Schmutz J."/>
            <person name="Jabbour D."/>
            <person name="Luo H."/>
            <person name="Baker S.E."/>
            <person name="Pisabarro A.G."/>
            <person name="Walton J.D."/>
            <person name="Blanchette R.A."/>
            <person name="Henrissat B."/>
            <person name="Martin F."/>
            <person name="Cullen D."/>
            <person name="Hibbett D.S."/>
            <person name="Grigoriev I.V."/>
        </authorList>
    </citation>
    <scope>NUCLEOTIDE SEQUENCE [LARGE SCALE GENOMIC DNA]</scope>
    <source>
        <strain evidence="5">FD-172 SS1</strain>
    </source>
</reference>
<evidence type="ECO:0000256" key="2">
    <source>
        <dbReference type="PROSITE-ProRule" id="PRU00023"/>
    </source>
</evidence>
<accession>A0A067LWF3</accession>
<dbReference type="InterPro" id="IPR011333">
    <property type="entry name" value="SKP1/BTB/POZ_sf"/>
</dbReference>
<dbReference type="CDD" id="cd18186">
    <property type="entry name" value="BTB_POZ_ZBTB_KLHL-like"/>
    <property type="match status" value="1"/>
</dbReference>
<dbReference type="Proteomes" id="UP000027195">
    <property type="component" value="Unassembled WGS sequence"/>
</dbReference>
<dbReference type="SUPFAM" id="SSF48403">
    <property type="entry name" value="Ankyrin repeat"/>
    <property type="match status" value="1"/>
</dbReference>
<dbReference type="AlphaFoldDB" id="A0A067LWF3"/>
<dbReference type="InterPro" id="IPR000408">
    <property type="entry name" value="Reg_chr_condens"/>
</dbReference>
<protein>
    <submittedName>
        <fullName evidence="4">Uncharacterized protein</fullName>
    </submittedName>
</protein>
<feature type="repeat" description="RCC1" evidence="3">
    <location>
        <begin position="279"/>
        <end position="339"/>
    </location>
</feature>
<dbReference type="InterPro" id="IPR002110">
    <property type="entry name" value="Ankyrin_rpt"/>
</dbReference>
<keyword evidence="1" id="KW-0677">Repeat</keyword>
<dbReference type="SUPFAM" id="SSF50985">
    <property type="entry name" value="RCC1/BLIP-II"/>
    <property type="match status" value="1"/>
</dbReference>
<dbReference type="Gene3D" id="3.30.710.10">
    <property type="entry name" value="Potassium Channel Kv1.1, Chain A"/>
    <property type="match status" value="2"/>
</dbReference>
<feature type="repeat" description="ANK" evidence="2">
    <location>
        <begin position="64"/>
        <end position="100"/>
    </location>
</feature>
<feature type="repeat" description="RCC1" evidence="3">
    <location>
        <begin position="227"/>
        <end position="278"/>
    </location>
</feature>
<evidence type="ECO:0000313" key="4">
    <source>
        <dbReference type="EMBL" id="KDQ06630.1"/>
    </source>
</evidence>
<feature type="repeat" description="ANK" evidence="2">
    <location>
        <begin position="102"/>
        <end position="135"/>
    </location>
</feature>
<feature type="repeat" description="RCC1" evidence="3">
    <location>
        <begin position="159"/>
        <end position="224"/>
    </location>
</feature>
<dbReference type="InParanoid" id="A0A067LWF3"/>
<dbReference type="InterPro" id="IPR009091">
    <property type="entry name" value="RCC1/BLIP-II"/>
</dbReference>
<keyword evidence="2" id="KW-0040">ANK repeat</keyword>
<proteinExistence type="predicted"/>
<sequence>MTQLHANFHLRNLKGFRQLLLEPRSSAHNAPPPGAAGNNSPRSWQAGGAMASAFVHDPNTRDHLGRTPLHLACASNEPYAIDFVTTMLAHSHVNINLADAESHWTPLHRALYAGNLAAAVLLLQRADIDIEIKDKEGYTAFDLYNSTVEGTKPEGAGPRQLFTWGANRNSTLGVGGGDDRTYPEYVHIPQIQGRDEKQGTAKLQPVMVNQIEMAKLHTVVVTAESKCNLRVCGFGSGGRLGQGQHTVLALTPLPSASFSHRITSVALGQDHTLALTAEGDVLSWGLNRFLQLGYVIESSASRGEELVQGAPRRILGVLKKERVIGVAACKSASACWTDKDVFTWGTNNGQLGYTKATQPTQVLPRKVTFVSQPIIGLSITESAMACLLDSQEILCFWNDAHFKINFPMQRFPSEFSIYRPPQAVGRPCIAKVTSCDASFAALSTLGDVFLFSLPPATELEKEGKDKWADIKPQRVWALRKQHSAVKDVSLGADGSMILCTKSGHVFVRTRNFKAASSTSSGALTKSFKFHRVPFLQRVVKVCANSTGAFAAIRMDAQRRSVAVTGNTLAEALDCLLTHVHASDRNSEPGLKVGVDDAIDFDSEDDFSDTESDTLAIELDIAYCRRLLAVLEAEPPSVPWTAPLHSKAQGADILLTSGRDIPAHRSILLTRCPALRSVLKGEAIKGAGISVNLVPKSHTHGFPHLAFQGCHTMTVYLLLQYLYTDNVAAIWDRRVGSRVARRCSRLDIRPMKIKEELRALAKVLHLGSLADALDRPVKCVPTPSLSNQFEQLFLDAQKDVGLSGSALGDRPIPHDVEIELADKTVACHSAVLRAQSPFFAGFFGTEDWTARRWGNGILRVNAKHLEWQPMSYVFLFMCCGRGEEIFDNIDFVSSADELVNFLFLVMACANEFLLDKLVLICSSAILKYVNVTNVCPILANAMHFHASQLVQSLQSYMAKNMECLLECRLLDGAASGMIKQLSEYVRVQQAEKHPISRSNTLGEQALRNNAEWLALQDIPQPIIRSAKVKAIRASPKAALLGIPAKGRSIYLCRR</sequence>
<dbReference type="STRING" id="930990.A0A067LWF3"/>
<dbReference type="InterPro" id="IPR051625">
    <property type="entry name" value="Signaling_Regulatory_Domain"/>
</dbReference>
<dbReference type="Pfam" id="PF12796">
    <property type="entry name" value="Ank_2"/>
    <property type="match status" value="1"/>
</dbReference>
<dbReference type="EMBL" id="KL198128">
    <property type="protein sequence ID" value="KDQ06630.1"/>
    <property type="molecule type" value="Genomic_DNA"/>
</dbReference>
<dbReference type="FunCoup" id="A0A067LWF3">
    <property type="interactions" value="96"/>
</dbReference>
<dbReference type="PANTHER" id="PTHR22872:SF2">
    <property type="entry name" value="INHIBITOR OF BRUTON TYROSINE KINASE"/>
    <property type="match status" value="1"/>
</dbReference>
<dbReference type="SMART" id="SM00248">
    <property type="entry name" value="ANK"/>
    <property type="match status" value="2"/>
</dbReference>
<dbReference type="HOGENOM" id="CLU_002285_0_0_1"/>
<keyword evidence="5" id="KW-1185">Reference proteome</keyword>